<proteinExistence type="inferred from homology"/>
<evidence type="ECO:0000256" key="10">
    <source>
        <dbReference type="SAM" id="MobiDB-lite"/>
    </source>
</evidence>
<dbReference type="GO" id="GO:0004930">
    <property type="term" value="F:G protein-coupled receptor activity"/>
    <property type="evidence" value="ECO:0007669"/>
    <property type="project" value="UniProtKB-KW"/>
</dbReference>
<dbReference type="InterPro" id="IPR017452">
    <property type="entry name" value="GPCR_Rhodpsn_7TM"/>
</dbReference>
<comment type="similarity">
    <text evidence="8">Belongs to the chemokine-like receptor (CMKLR) family.</text>
</comment>
<dbReference type="InterPro" id="IPR000826">
    <property type="entry name" value="Formyl_rcpt-rel"/>
</dbReference>
<evidence type="ECO:0000313" key="14">
    <source>
        <dbReference type="Proteomes" id="UP000314983"/>
    </source>
</evidence>
<organism evidence="13 14">
    <name type="scientific">Electrophorus electricus</name>
    <name type="common">Electric eel</name>
    <name type="synonym">Gymnotus electricus</name>
    <dbReference type="NCBI Taxonomy" id="8005"/>
    <lineage>
        <taxon>Eukaryota</taxon>
        <taxon>Metazoa</taxon>
        <taxon>Chordata</taxon>
        <taxon>Craniata</taxon>
        <taxon>Vertebrata</taxon>
        <taxon>Euteleostomi</taxon>
        <taxon>Actinopterygii</taxon>
        <taxon>Neopterygii</taxon>
        <taxon>Teleostei</taxon>
        <taxon>Ostariophysi</taxon>
        <taxon>Gymnotiformes</taxon>
        <taxon>Gymnotoidei</taxon>
        <taxon>Gymnotidae</taxon>
        <taxon>Electrophorus</taxon>
    </lineage>
</organism>
<keyword evidence="2 9" id="KW-0812">Transmembrane</keyword>
<evidence type="ECO:0000256" key="9">
    <source>
        <dbReference type="RuleBase" id="RU000688"/>
    </source>
</evidence>
<feature type="transmembrane region" description="Helical" evidence="11">
    <location>
        <begin position="257"/>
        <end position="279"/>
    </location>
</feature>
<sequence>MSAPREDILRNSDTMADEASRVVQMVVTVVIFVVGVTMNGLVVWVLGLRRRKLRGSVGCETQGAGSFRVYVVNLAVSDLVLLLRTPLMLGYLANHNSWPFGEPVCQLVMVLRCLGLYAGAFLLSAVAVERCLCLLRPVWARLRRPRWVVPVVCTLLWIIASALSVPYIQSSGIKEFNNRTQCIENKDGHTLIVMETVGGFLLPLVLFLSCNLAVILAARRAEKRPTVVTTPPTSPTSPTSPTGSNYTSQKMTRLYQVLFLTMLIFLTCWVPYFTCRFLKALFEAKGWLDLMYRAMKGTYVALYLVYIKSALNPILYVFAARGLRHTVRASLLSTIERVFNEDMSESLRRKSLRRKDSQF</sequence>
<feature type="compositionally biased region" description="Low complexity" evidence="10">
    <location>
        <begin position="226"/>
        <end position="242"/>
    </location>
</feature>
<dbReference type="KEGG" id="eee:113574597"/>
<evidence type="ECO:0000256" key="11">
    <source>
        <dbReference type="SAM" id="Phobius"/>
    </source>
</evidence>
<dbReference type="GO" id="GO:0007204">
    <property type="term" value="P:positive regulation of cytosolic calcium ion concentration"/>
    <property type="evidence" value="ECO:0007669"/>
    <property type="project" value="TreeGrafter"/>
</dbReference>
<feature type="transmembrane region" description="Helical" evidence="11">
    <location>
        <begin position="69"/>
        <end position="94"/>
    </location>
</feature>
<feature type="transmembrane region" description="Helical" evidence="11">
    <location>
        <begin position="299"/>
        <end position="319"/>
    </location>
</feature>
<reference evidence="13 14" key="1">
    <citation type="submission" date="2020-05" db="EMBL/GenBank/DDBJ databases">
        <title>Electrophorus electricus (electric eel) genome, fEleEle1, primary haplotype.</title>
        <authorList>
            <person name="Myers G."/>
            <person name="Meyer A."/>
            <person name="Fedrigo O."/>
            <person name="Formenti G."/>
            <person name="Rhie A."/>
            <person name="Tracey A."/>
            <person name="Sims Y."/>
            <person name="Jarvis E.D."/>
        </authorList>
    </citation>
    <scope>NUCLEOTIDE SEQUENCE [LARGE SCALE GENOMIC DNA]</scope>
</reference>
<evidence type="ECO:0000256" key="2">
    <source>
        <dbReference type="ARBA" id="ARBA00022692"/>
    </source>
</evidence>
<name>A0AAY5EVG8_ELEEL</name>
<comment type="subcellular location">
    <subcellularLocation>
        <location evidence="1">Membrane</location>
        <topology evidence="1">Multi-pass membrane protein</topology>
    </subcellularLocation>
</comment>
<reference evidence="13" key="2">
    <citation type="submission" date="2025-08" db="UniProtKB">
        <authorList>
            <consortium name="Ensembl"/>
        </authorList>
    </citation>
    <scope>IDENTIFICATION</scope>
</reference>
<dbReference type="SUPFAM" id="SSF81321">
    <property type="entry name" value="Family A G protein-coupled receptor-like"/>
    <property type="match status" value="1"/>
</dbReference>
<dbReference type="GeneTree" id="ENSGT01140000282544"/>
<keyword evidence="14" id="KW-1185">Reference proteome</keyword>
<dbReference type="InterPro" id="IPR000276">
    <property type="entry name" value="GPCR_Rhodpsn"/>
</dbReference>
<evidence type="ECO:0000313" key="13">
    <source>
        <dbReference type="Ensembl" id="ENSEEEP00000060757.1"/>
    </source>
</evidence>
<evidence type="ECO:0000256" key="4">
    <source>
        <dbReference type="ARBA" id="ARBA00023040"/>
    </source>
</evidence>
<evidence type="ECO:0000256" key="7">
    <source>
        <dbReference type="ARBA" id="ARBA00023224"/>
    </source>
</evidence>
<feature type="transmembrane region" description="Helical" evidence="11">
    <location>
        <begin position="147"/>
        <end position="168"/>
    </location>
</feature>
<evidence type="ECO:0000256" key="5">
    <source>
        <dbReference type="ARBA" id="ARBA00023136"/>
    </source>
</evidence>
<evidence type="ECO:0000259" key="12">
    <source>
        <dbReference type="PROSITE" id="PS50262"/>
    </source>
</evidence>
<dbReference type="RefSeq" id="XP_026861420.2">
    <property type="nucleotide sequence ID" value="XM_027005619.2"/>
</dbReference>
<dbReference type="GeneID" id="113574597"/>
<dbReference type="Gene3D" id="1.20.1070.10">
    <property type="entry name" value="Rhodopsin 7-helix transmembrane proteins"/>
    <property type="match status" value="1"/>
</dbReference>
<dbReference type="AlphaFoldDB" id="A0AAY5EVG8"/>
<keyword evidence="3 11" id="KW-1133">Transmembrane helix</keyword>
<dbReference type="PROSITE" id="PS50262">
    <property type="entry name" value="G_PROTEIN_RECEP_F1_2"/>
    <property type="match status" value="1"/>
</dbReference>
<dbReference type="GO" id="GO:0006954">
    <property type="term" value="P:inflammatory response"/>
    <property type="evidence" value="ECO:0007669"/>
    <property type="project" value="TreeGrafter"/>
</dbReference>
<feature type="transmembrane region" description="Helical" evidence="11">
    <location>
        <begin position="22"/>
        <end position="48"/>
    </location>
</feature>
<evidence type="ECO:0000256" key="1">
    <source>
        <dbReference type="ARBA" id="ARBA00004141"/>
    </source>
</evidence>
<dbReference type="Pfam" id="PF00001">
    <property type="entry name" value="7tm_1"/>
    <property type="match status" value="1"/>
</dbReference>
<gene>
    <name evidence="13" type="primary">LOC113574597</name>
</gene>
<evidence type="ECO:0000256" key="3">
    <source>
        <dbReference type="ARBA" id="ARBA00022989"/>
    </source>
</evidence>
<evidence type="ECO:0000256" key="8">
    <source>
        <dbReference type="ARBA" id="ARBA00025736"/>
    </source>
</evidence>
<reference evidence="13" key="3">
    <citation type="submission" date="2025-09" db="UniProtKB">
        <authorList>
            <consortium name="Ensembl"/>
        </authorList>
    </citation>
    <scope>IDENTIFICATION</scope>
</reference>
<dbReference type="Proteomes" id="UP000314983">
    <property type="component" value="Chromosome 16"/>
</dbReference>
<dbReference type="PANTHER" id="PTHR24225:SF52">
    <property type="entry name" value="C3A ANAPHYLATOXIN CHEMOTACTIC RECEPTOR-LIKE"/>
    <property type="match status" value="1"/>
</dbReference>
<dbReference type="GO" id="GO:0007200">
    <property type="term" value="P:phospholipase C-activating G protein-coupled receptor signaling pathway"/>
    <property type="evidence" value="ECO:0007669"/>
    <property type="project" value="TreeGrafter"/>
</dbReference>
<keyword evidence="6 9" id="KW-0675">Receptor</keyword>
<dbReference type="Ensembl" id="ENSEEET00000061028.1">
    <property type="protein sequence ID" value="ENSEEEP00000060757.1"/>
    <property type="gene ID" value="ENSEEEG00000027045.1"/>
</dbReference>
<comment type="similarity">
    <text evidence="9">Belongs to the G-protein coupled receptor 1 family.</text>
</comment>
<dbReference type="PANTHER" id="PTHR24225">
    <property type="entry name" value="CHEMOTACTIC RECEPTOR"/>
    <property type="match status" value="1"/>
</dbReference>
<keyword evidence="7 9" id="KW-0807">Transducer</keyword>
<accession>A0AAY5EVG8</accession>
<keyword evidence="4 9" id="KW-0297">G-protein coupled receptor</keyword>
<protein>
    <recommendedName>
        <fullName evidence="12">G-protein coupled receptors family 1 profile domain-containing protein</fullName>
    </recommendedName>
</protein>
<dbReference type="GO" id="GO:0004878">
    <property type="term" value="F:complement component C5a receptor activity"/>
    <property type="evidence" value="ECO:0007669"/>
    <property type="project" value="TreeGrafter"/>
</dbReference>
<feature type="transmembrane region" description="Helical" evidence="11">
    <location>
        <begin position="200"/>
        <end position="218"/>
    </location>
</feature>
<feature type="transmembrane region" description="Helical" evidence="11">
    <location>
        <begin position="114"/>
        <end position="135"/>
    </location>
</feature>
<dbReference type="GO" id="GO:0005886">
    <property type="term" value="C:plasma membrane"/>
    <property type="evidence" value="ECO:0007669"/>
    <property type="project" value="TreeGrafter"/>
</dbReference>
<dbReference type="PROSITE" id="PS00237">
    <property type="entry name" value="G_PROTEIN_RECEP_F1_1"/>
    <property type="match status" value="1"/>
</dbReference>
<keyword evidence="5 11" id="KW-0472">Membrane</keyword>
<evidence type="ECO:0000256" key="6">
    <source>
        <dbReference type="ARBA" id="ARBA00023170"/>
    </source>
</evidence>
<dbReference type="PRINTS" id="PR00237">
    <property type="entry name" value="GPCRRHODOPSN"/>
</dbReference>
<feature type="domain" description="G-protein coupled receptors family 1 profile" evidence="12">
    <location>
        <begin position="38"/>
        <end position="316"/>
    </location>
</feature>
<feature type="region of interest" description="Disordered" evidence="10">
    <location>
        <begin position="226"/>
        <end position="246"/>
    </location>
</feature>